<gene>
    <name evidence="5" type="ORF">LCGC14_0523760</name>
</gene>
<dbReference type="InterPro" id="IPR036390">
    <property type="entry name" value="WH_DNA-bd_sf"/>
</dbReference>
<feature type="domain" description="HTH marR-type" evidence="4">
    <location>
        <begin position="18"/>
        <end position="150"/>
    </location>
</feature>
<dbReference type="PROSITE" id="PS50995">
    <property type="entry name" value="HTH_MARR_2"/>
    <property type="match status" value="1"/>
</dbReference>
<dbReference type="InterPro" id="IPR036388">
    <property type="entry name" value="WH-like_DNA-bd_sf"/>
</dbReference>
<name>A0A0F9V5T1_9ZZZZ</name>
<dbReference type="InterPro" id="IPR023187">
    <property type="entry name" value="Tscrpt_reg_MarR-type_CS"/>
</dbReference>
<dbReference type="InterPro" id="IPR000835">
    <property type="entry name" value="HTH_MarR-typ"/>
</dbReference>
<evidence type="ECO:0000256" key="3">
    <source>
        <dbReference type="ARBA" id="ARBA00023163"/>
    </source>
</evidence>
<dbReference type="Gene3D" id="1.10.10.10">
    <property type="entry name" value="Winged helix-like DNA-binding domain superfamily/Winged helix DNA-binding domain"/>
    <property type="match status" value="1"/>
</dbReference>
<organism evidence="5">
    <name type="scientific">marine sediment metagenome</name>
    <dbReference type="NCBI Taxonomy" id="412755"/>
    <lineage>
        <taxon>unclassified sequences</taxon>
        <taxon>metagenomes</taxon>
        <taxon>ecological metagenomes</taxon>
    </lineage>
</organism>
<evidence type="ECO:0000313" key="5">
    <source>
        <dbReference type="EMBL" id="KKN61243.1"/>
    </source>
</evidence>
<keyword evidence="2" id="KW-0238">DNA-binding</keyword>
<dbReference type="GO" id="GO:0003700">
    <property type="term" value="F:DNA-binding transcription factor activity"/>
    <property type="evidence" value="ECO:0007669"/>
    <property type="project" value="InterPro"/>
</dbReference>
<keyword evidence="1" id="KW-0805">Transcription regulation</keyword>
<dbReference type="EMBL" id="LAZR01000665">
    <property type="protein sequence ID" value="KKN61243.1"/>
    <property type="molecule type" value="Genomic_DNA"/>
</dbReference>
<protein>
    <recommendedName>
        <fullName evidence="4">HTH marR-type domain-containing protein</fullName>
    </recommendedName>
</protein>
<dbReference type="PANTHER" id="PTHR42756:SF1">
    <property type="entry name" value="TRANSCRIPTIONAL REPRESSOR OF EMRAB OPERON"/>
    <property type="match status" value="1"/>
</dbReference>
<keyword evidence="3" id="KW-0804">Transcription</keyword>
<comment type="caution">
    <text evidence="5">The sequence shown here is derived from an EMBL/GenBank/DDBJ whole genome shotgun (WGS) entry which is preliminary data.</text>
</comment>
<dbReference type="SUPFAM" id="SSF46785">
    <property type="entry name" value="Winged helix' DNA-binding domain"/>
    <property type="match status" value="1"/>
</dbReference>
<dbReference type="AlphaFoldDB" id="A0A0F9V5T1"/>
<dbReference type="PANTHER" id="PTHR42756">
    <property type="entry name" value="TRANSCRIPTIONAL REGULATOR, MARR"/>
    <property type="match status" value="1"/>
</dbReference>
<dbReference type="SMART" id="SM00347">
    <property type="entry name" value="HTH_MARR"/>
    <property type="match status" value="1"/>
</dbReference>
<dbReference type="PRINTS" id="PR00598">
    <property type="entry name" value="HTHMARR"/>
</dbReference>
<reference evidence="5" key="1">
    <citation type="journal article" date="2015" name="Nature">
        <title>Complex archaea that bridge the gap between prokaryotes and eukaryotes.</title>
        <authorList>
            <person name="Spang A."/>
            <person name="Saw J.H."/>
            <person name="Jorgensen S.L."/>
            <person name="Zaremba-Niedzwiedzka K."/>
            <person name="Martijn J."/>
            <person name="Lind A.E."/>
            <person name="van Eijk R."/>
            <person name="Schleper C."/>
            <person name="Guy L."/>
            <person name="Ettema T.J."/>
        </authorList>
    </citation>
    <scope>NUCLEOTIDE SEQUENCE</scope>
</reference>
<accession>A0A0F9V5T1</accession>
<dbReference type="GO" id="GO:0003677">
    <property type="term" value="F:DNA binding"/>
    <property type="evidence" value="ECO:0007669"/>
    <property type="project" value="UniProtKB-KW"/>
</dbReference>
<sequence length="175" mass="19916">MTELPPEGSIPHSAGQSEERIARLVRLAARAFNRSLQMRLNTEGVTFGQWIFLRILWSHDGLSQRELSDKAHLTEPTAHSALRRMEELGFIVRRNVGSNKRRQHAFLTEKGWDLRDRLEPMAVETNESAIAGLKDDEVTILRRALSKMIRNLEHDEKVGASRGLKIPSTRSRNGL</sequence>
<proteinExistence type="predicted"/>
<dbReference type="PROSITE" id="PS01117">
    <property type="entry name" value="HTH_MARR_1"/>
    <property type="match status" value="1"/>
</dbReference>
<evidence type="ECO:0000256" key="1">
    <source>
        <dbReference type="ARBA" id="ARBA00023015"/>
    </source>
</evidence>
<evidence type="ECO:0000256" key="2">
    <source>
        <dbReference type="ARBA" id="ARBA00023125"/>
    </source>
</evidence>
<dbReference type="Pfam" id="PF12802">
    <property type="entry name" value="MarR_2"/>
    <property type="match status" value="1"/>
</dbReference>
<evidence type="ECO:0000259" key="4">
    <source>
        <dbReference type="PROSITE" id="PS50995"/>
    </source>
</evidence>